<evidence type="ECO:0000256" key="1">
    <source>
        <dbReference type="ARBA" id="ARBA00006484"/>
    </source>
</evidence>
<dbReference type="InterPro" id="IPR057326">
    <property type="entry name" value="KR_dom"/>
</dbReference>
<reference evidence="5 6" key="1">
    <citation type="journal article" date="2015" name="Nature">
        <title>rRNA introns, odd ribosomes, and small enigmatic genomes across a large radiation of phyla.</title>
        <authorList>
            <person name="Brown C.T."/>
            <person name="Hug L.A."/>
            <person name="Thomas B.C."/>
            <person name="Sharon I."/>
            <person name="Castelle C.J."/>
            <person name="Singh A."/>
            <person name="Wilkins M.J."/>
            <person name="Williams K.H."/>
            <person name="Banfield J.F."/>
        </authorList>
    </citation>
    <scope>NUCLEOTIDE SEQUENCE [LARGE SCALE GENOMIC DNA]</scope>
</reference>
<dbReference type="PRINTS" id="PR00080">
    <property type="entry name" value="SDRFAMILY"/>
</dbReference>
<dbReference type="PANTHER" id="PTHR44196:SF1">
    <property type="entry name" value="DEHYDROGENASE_REDUCTASE SDR FAMILY MEMBER 7B"/>
    <property type="match status" value="1"/>
</dbReference>
<feature type="domain" description="Ketoreductase" evidence="4">
    <location>
        <begin position="6"/>
        <end position="166"/>
    </location>
</feature>
<dbReference type="InterPro" id="IPR002347">
    <property type="entry name" value="SDR_fam"/>
</dbReference>
<name>A0A0G1RIL3_UNCKA</name>
<dbReference type="Proteomes" id="UP000034684">
    <property type="component" value="Unassembled WGS sequence"/>
</dbReference>
<dbReference type="PANTHER" id="PTHR44196">
    <property type="entry name" value="DEHYDROGENASE/REDUCTASE SDR FAMILY MEMBER 7B"/>
    <property type="match status" value="1"/>
</dbReference>
<proteinExistence type="inferred from homology"/>
<dbReference type="CDD" id="cd05233">
    <property type="entry name" value="SDR_c"/>
    <property type="match status" value="1"/>
</dbReference>
<organism evidence="5 6">
    <name type="scientific">candidate division WWE3 bacterium GW2011_GWB1_47_11</name>
    <dbReference type="NCBI Taxonomy" id="1619117"/>
    <lineage>
        <taxon>Bacteria</taxon>
        <taxon>Katanobacteria</taxon>
    </lineage>
</organism>
<dbReference type="SMART" id="SM00822">
    <property type="entry name" value="PKS_KR"/>
    <property type="match status" value="1"/>
</dbReference>
<dbReference type="EMBL" id="LCNN01000020">
    <property type="protein sequence ID" value="KKU57119.1"/>
    <property type="molecule type" value="Genomic_DNA"/>
</dbReference>
<dbReference type="GO" id="GO:0016020">
    <property type="term" value="C:membrane"/>
    <property type="evidence" value="ECO:0007669"/>
    <property type="project" value="TreeGrafter"/>
</dbReference>
<dbReference type="AlphaFoldDB" id="A0A0G1RIL3"/>
<dbReference type="Pfam" id="PF00106">
    <property type="entry name" value="adh_short"/>
    <property type="match status" value="1"/>
</dbReference>
<evidence type="ECO:0000256" key="2">
    <source>
        <dbReference type="ARBA" id="ARBA00023002"/>
    </source>
</evidence>
<accession>A0A0G1RIL3</accession>
<protein>
    <submittedName>
        <fullName evidence="5">Short-chain dehydrogenase/reductase SDR</fullName>
    </submittedName>
</protein>
<comment type="caution">
    <text evidence="5">The sequence shown here is derived from an EMBL/GenBank/DDBJ whole genome shotgun (WGS) entry which is preliminary data.</text>
</comment>
<evidence type="ECO:0000313" key="5">
    <source>
        <dbReference type="EMBL" id="KKU57119.1"/>
    </source>
</evidence>
<gene>
    <name evidence="5" type="ORF">UX79_C0020G0004</name>
</gene>
<comment type="similarity">
    <text evidence="1 3">Belongs to the short-chain dehydrogenases/reductases (SDR) family.</text>
</comment>
<sequence length="236" mass="25631">MELKDKVVVVTGATGGIGSAVVRELVKENARLVLVGHEAVAPEVPGSQYFSCDLTSYADLEHTAQNIAQRHTTIDVLINCAGIGVYKPISQLTKEDWDKTISLNLSSPFFMTKLLLPAMQRAAAPLVLNIGSGMGVLPKENRAAYCASKFGLRGLTLSLAEEFAGKKPDFCLITLGSTLTGFAGMSVEEKAGLHKNGRAYFTPEWVANRLLAIIKDDNRETEYKLFPSDFGFGTWE</sequence>
<dbReference type="SUPFAM" id="SSF51735">
    <property type="entry name" value="NAD(P)-binding Rossmann-fold domains"/>
    <property type="match status" value="1"/>
</dbReference>
<dbReference type="InterPro" id="IPR020904">
    <property type="entry name" value="Sc_DH/Rdtase_CS"/>
</dbReference>
<dbReference type="PROSITE" id="PS00061">
    <property type="entry name" value="ADH_SHORT"/>
    <property type="match status" value="1"/>
</dbReference>
<keyword evidence="2" id="KW-0560">Oxidoreductase</keyword>
<dbReference type="PRINTS" id="PR00081">
    <property type="entry name" value="GDHRDH"/>
</dbReference>
<dbReference type="GO" id="GO:0016491">
    <property type="term" value="F:oxidoreductase activity"/>
    <property type="evidence" value="ECO:0007669"/>
    <property type="project" value="UniProtKB-KW"/>
</dbReference>
<dbReference type="Gene3D" id="3.40.50.720">
    <property type="entry name" value="NAD(P)-binding Rossmann-like Domain"/>
    <property type="match status" value="1"/>
</dbReference>
<evidence type="ECO:0000256" key="3">
    <source>
        <dbReference type="RuleBase" id="RU000363"/>
    </source>
</evidence>
<evidence type="ECO:0000259" key="4">
    <source>
        <dbReference type="SMART" id="SM00822"/>
    </source>
</evidence>
<dbReference type="InterPro" id="IPR036291">
    <property type="entry name" value="NAD(P)-bd_dom_sf"/>
</dbReference>
<evidence type="ECO:0000313" key="6">
    <source>
        <dbReference type="Proteomes" id="UP000034684"/>
    </source>
</evidence>